<evidence type="ECO:0000259" key="1">
    <source>
        <dbReference type="Pfam" id="PF06985"/>
    </source>
</evidence>
<proteinExistence type="predicted"/>
<feature type="domain" description="Heterokaryon incompatibility" evidence="1">
    <location>
        <begin position="58"/>
        <end position="242"/>
    </location>
</feature>
<dbReference type="AlphaFoldDB" id="A0AAD9AED6"/>
<dbReference type="InterPro" id="IPR010730">
    <property type="entry name" value="HET"/>
</dbReference>
<accession>A0AAD9AED6</accession>
<reference evidence="2" key="1">
    <citation type="submission" date="2023-01" db="EMBL/GenBank/DDBJ databases">
        <title>Colletotrichum chrysophilum M932 genome sequence.</title>
        <authorList>
            <person name="Baroncelli R."/>
        </authorList>
    </citation>
    <scope>NUCLEOTIDE SEQUENCE</scope>
    <source>
        <strain evidence="2">M932</strain>
    </source>
</reference>
<dbReference type="Pfam" id="PF06985">
    <property type="entry name" value="HET"/>
    <property type="match status" value="1"/>
</dbReference>
<gene>
    <name evidence="2" type="ORF">CCHR01_13394</name>
</gene>
<evidence type="ECO:0000313" key="3">
    <source>
        <dbReference type="Proteomes" id="UP001243330"/>
    </source>
</evidence>
<organism evidence="2 3">
    <name type="scientific">Colletotrichum chrysophilum</name>
    <dbReference type="NCBI Taxonomy" id="1836956"/>
    <lineage>
        <taxon>Eukaryota</taxon>
        <taxon>Fungi</taxon>
        <taxon>Dikarya</taxon>
        <taxon>Ascomycota</taxon>
        <taxon>Pezizomycotina</taxon>
        <taxon>Sordariomycetes</taxon>
        <taxon>Hypocreomycetidae</taxon>
        <taxon>Glomerellales</taxon>
        <taxon>Glomerellaceae</taxon>
        <taxon>Colletotrichum</taxon>
        <taxon>Colletotrichum gloeosporioides species complex</taxon>
    </lineage>
</organism>
<name>A0AAD9AED6_9PEZI</name>
<dbReference type="EMBL" id="JAQOWY010000331">
    <property type="protein sequence ID" value="KAK1843994.1"/>
    <property type="molecule type" value="Genomic_DNA"/>
</dbReference>
<sequence length="639" mass="71773">MHEDNQTPSLAPPAVYPALPLTISDIRLVTIDPRDENDEDRVVCRMSVVNLGRCAPEFHTLSYTWGPASPEDAAKGVTDNPSNPVWIVWETGKPSERISHGEVGFVASNLKAALLRLRDNSDLSGKRFWIDAICIDQRNLQEGSSQVRLMARVFRSATSVLIWLGEEDEHTARSFHLMESVAEAKPEMLHLLTPHLVMQHQTCVDENTNSTQIPPLHNHTYWEAARKLFRRNYFSRVWIIQEVVLAKKATVLCGSHMTSWEHLESFSHFVTTTSWSRHFANLSSEDSIPGPCYHMTPTGLKANRKSRQALSYAETLVHALIRSRPYRCRDSRDKVYGLLGLVDFGDLFKDKRRLHPVYGGRSVESVYIDAAVQILEDSDDLLLLYDIEGQKFQYSDLPSWVPDWRCEKPLGLRVTGYRRFRAAGDLPRNLFIHDSSKILEIRGLKLDDIETSAETKHDIISSRPFPGVINILRQQHRHQGKVGLEAVWRALLTDTDGDPPQCPVDTSFEISFLHWLGVKLASSRGLTGSIGEGNELLASLGLAETPQQGKAAAYEASFSHGVHLRLFSTSQKHIGVGSESLEERDSVWIVPGSRVPLIFRSVGDCEYRLVGGAYVHGFMNGEALGVDAEGLQWQTLRVV</sequence>
<dbReference type="PANTHER" id="PTHR24148">
    <property type="entry name" value="ANKYRIN REPEAT DOMAIN-CONTAINING PROTEIN 39 HOMOLOG-RELATED"/>
    <property type="match status" value="1"/>
</dbReference>
<dbReference type="Pfam" id="PF26639">
    <property type="entry name" value="Het-6_barrel"/>
    <property type="match status" value="1"/>
</dbReference>
<dbReference type="InterPro" id="IPR052895">
    <property type="entry name" value="HetReg/Transcr_Mod"/>
</dbReference>
<dbReference type="PANTHER" id="PTHR24148:SF73">
    <property type="entry name" value="HET DOMAIN PROTEIN (AFU_ORTHOLOGUE AFUA_8G01020)"/>
    <property type="match status" value="1"/>
</dbReference>
<protein>
    <recommendedName>
        <fullName evidence="1">Heterokaryon incompatibility domain-containing protein</fullName>
    </recommendedName>
</protein>
<dbReference type="Proteomes" id="UP001243330">
    <property type="component" value="Unassembled WGS sequence"/>
</dbReference>
<comment type="caution">
    <text evidence="2">The sequence shown here is derived from an EMBL/GenBank/DDBJ whole genome shotgun (WGS) entry which is preliminary data.</text>
</comment>
<evidence type="ECO:0000313" key="2">
    <source>
        <dbReference type="EMBL" id="KAK1843994.1"/>
    </source>
</evidence>
<keyword evidence="3" id="KW-1185">Reference proteome</keyword>